<protein>
    <recommendedName>
        <fullName evidence="1">Fibronectin type-III domain-containing protein</fullName>
    </recommendedName>
</protein>
<accession>A0A383B1A8</accession>
<dbReference type="SUPFAM" id="SSF49265">
    <property type="entry name" value="Fibronectin type III"/>
    <property type="match status" value="1"/>
</dbReference>
<feature type="non-terminal residue" evidence="2">
    <location>
        <position position="248"/>
    </location>
</feature>
<organism evidence="2">
    <name type="scientific">marine metagenome</name>
    <dbReference type="NCBI Taxonomy" id="408172"/>
    <lineage>
        <taxon>unclassified sequences</taxon>
        <taxon>metagenomes</taxon>
        <taxon>ecological metagenomes</taxon>
    </lineage>
</organism>
<dbReference type="Gene3D" id="2.60.40.10">
    <property type="entry name" value="Immunoglobulins"/>
    <property type="match status" value="1"/>
</dbReference>
<name>A0A383B1A8_9ZZZZ</name>
<evidence type="ECO:0000313" key="2">
    <source>
        <dbReference type="EMBL" id="SVE13867.1"/>
    </source>
</evidence>
<dbReference type="PROSITE" id="PS50853">
    <property type="entry name" value="FN3"/>
    <property type="match status" value="1"/>
</dbReference>
<dbReference type="InterPro" id="IPR013783">
    <property type="entry name" value="Ig-like_fold"/>
</dbReference>
<dbReference type="EMBL" id="UINC01196732">
    <property type="protein sequence ID" value="SVE13867.1"/>
    <property type="molecule type" value="Genomic_DNA"/>
</dbReference>
<dbReference type="CDD" id="cd00063">
    <property type="entry name" value="FN3"/>
    <property type="match status" value="1"/>
</dbReference>
<dbReference type="AlphaFoldDB" id="A0A383B1A8"/>
<gene>
    <name evidence="2" type="ORF">METZ01_LOCUS466721</name>
</gene>
<sequence>DPPSHSNIFDPDTPNEDPTAIELRTDLITDMTNHSITFDWTESGDEDFYSYKIYRSDHSGVDTSSILLGTHQYPFLNAITDTGLQPNTQYCYKVYTEDKGGLITPSNELCATTAPDIYYSGYIVEEGAGGPFQNHFSRMDVVTHAPDNTSTVFYAVIHQGWGLSLWGNDYNTGDPGYPTDTQWYTLIYSGDDSDDDGQNDLFEIYGESDREDPDDVPEHWDMEQFPHITPRQVVVFKEPSSSSVSIFV</sequence>
<dbReference type="Pfam" id="PF00041">
    <property type="entry name" value="fn3"/>
    <property type="match status" value="1"/>
</dbReference>
<dbReference type="InterPro" id="IPR036116">
    <property type="entry name" value="FN3_sf"/>
</dbReference>
<proteinExistence type="predicted"/>
<reference evidence="2" key="1">
    <citation type="submission" date="2018-05" db="EMBL/GenBank/DDBJ databases">
        <authorList>
            <person name="Lanie J.A."/>
            <person name="Ng W.-L."/>
            <person name="Kazmierczak K.M."/>
            <person name="Andrzejewski T.M."/>
            <person name="Davidsen T.M."/>
            <person name="Wayne K.J."/>
            <person name="Tettelin H."/>
            <person name="Glass J.I."/>
            <person name="Rusch D."/>
            <person name="Podicherti R."/>
            <person name="Tsui H.-C.T."/>
            <person name="Winkler M.E."/>
        </authorList>
    </citation>
    <scope>NUCLEOTIDE SEQUENCE</scope>
</reference>
<feature type="non-terminal residue" evidence="2">
    <location>
        <position position="1"/>
    </location>
</feature>
<evidence type="ECO:0000259" key="1">
    <source>
        <dbReference type="PROSITE" id="PS50853"/>
    </source>
</evidence>
<dbReference type="InterPro" id="IPR003961">
    <property type="entry name" value="FN3_dom"/>
</dbReference>
<feature type="domain" description="Fibronectin type-III" evidence="1">
    <location>
        <begin position="17"/>
        <end position="116"/>
    </location>
</feature>